<evidence type="ECO:0000313" key="1">
    <source>
        <dbReference type="EMBL" id="PJJ63863.1"/>
    </source>
</evidence>
<evidence type="ECO:0000313" key="2">
    <source>
        <dbReference type="Proteomes" id="UP000230161"/>
    </source>
</evidence>
<comment type="caution">
    <text evidence="1">The sequence shown here is derived from an EMBL/GenBank/DDBJ whole genome shotgun (WGS) entry which is preliminary data.</text>
</comment>
<gene>
    <name evidence="1" type="ORF">CLV54_1541</name>
</gene>
<proteinExistence type="predicted"/>
<reference evidence="1 2" key="1">
    <citation type="submission" date="2017-11" db="EMBL/GenBank/DDBJ databases">
        <title>Genomic Encyclopedia of Archaeal and Bacterial Type Strains, Phase II (KMG-II): From Individual Species to Whole Genera.</title>
        <authorList>
            <person name="Goeker M."/>
        </authorList>
    </citation>
    <scope>NUCLEOTIDE SEQUENCE [LARGE SCALE GENOMIC DNA]</scope>
    <source>
        <strain evidence="1 2">DSM 25625</strain>
    </source>
</reference>
<dbReference type="EMBL" id="PGFB01000002">
    <property type="protein sequence ID" value="PJJ63863.1"/>
    <property type="molecule type" value="Genomic_DNA"/>
</dbReference>
<accession>A0A2M9C0K1</accession>
<sequence length="32" mass="3640">MKAIGLVVGESFDADQLARRFATRSTKVLFRR</sequence>
<keyword evidence="2" id="KW-1185">Reference proteome</keyword>
<organism evidence="1 2">
    <name type="scientific">Compostimonas suwonensis</name>
    <dbReference type="NCBI Taxonomy" id="1048394"/>
    <lineage>
        <taxon>Bacteria</taxon>
        <taxon>Bacillati</taxon>
        <taxon>Actinomycetota</taxon>
        <taxon>Actinomycetes</taxon>
        <taxon>Micrococcales</taxon>
        <taxon>Microbacteriaceae</taxon>
        <taxon>Compostimonas</taxon>
    </lineage>
</organism>
<dbReference type="Proteomes" id="UP000230161">
    <property type="component" value="Unassembled WGS sequence"/>
</dbReference>
<name>A0A2M9C0K1_9MICO</name>
<dbReference type="AlphaFoldDB" id="A0A2M9C0K1"/>
<protein>
    <submittedName>
        <fullName evidence="1">Uncharacterized protein</fullName>
    </submittedName>
</protein>